<sequence length="827" mass="91496">MANNQVIFTITGDENLLGNMHNEVFTVEKDAPVYYADDGTDQVAESIYEDHGTPAPDWKPPFVLRITTDHLPKDRSVGFMIGRDPDKCDIMVDSHMVSERHIAVRPLPTSGTTLLQNHSKHGTRVNFSRQVEARRLKNTQTVMTFEKATIRFSDDLQIEIERVDDPADWKEYLVQYGAEDTLSMAFLGLDSKIATTNASQRPPVYMQDYEIGQGGFGQVFKAVEKFTGQVYAMKLYKRGAVEWREQGMLQSLKHEYVVQYVAFIDLPGQRAQLIMEYVDGPNLQDICDPDKGHQPLSVTEIQDVLWQLFTAVAYLHGRGVTHRDIKPANIILACREPVQIKLVDFGLATDATRFNTACGTALYMAPEIVNGHKARTNKVDMFAIGVLILALFGTSFEIPDGRGDNWGPYLDAVVTQRQVLAAQTHDLPAHFDLGMQLLADKPADRPSALECLEHEFFTSTSSVDVDVDLSRSPTPQHRTDPPTQRYRPSPDWAVREYPMEQSPTALSEYLAAPTPRASSALSRWASTSPSVRHERPAKRSRQTPNRSLGSIRTAVAKPSGPPSRSRRGEYHARRRAPSAADGYNGRGETPEDEVDYGDGDDDDQSLYHGSHSRPGTSEYAVLPPGSVSSSATDTASSVASPEPEASRSEPSPDRYSLHSSNASKTTTDASSSHTRLYDDCWLDPMHALGGGSSLYDQLHSRHSSVSEVDEFEAAAGLDTAGFVLTSKGQHSYAPVDDADVLPSVEEIYPAPNRVATVVYHPRSKPRSEAPSTVVAVHRLLEVCGTPEDEVCPEHHPRRDEHHNPRGGKDEQVYDTVVLQNAQVSQPV</sequence>
<dbReference type="GeneID" id="27665182"/>
<dbReference type="EMBL" id="AXCR01000010">
    <property type="protein sequence ID" value="KJR82142.1"/>
    <property type="molecule type" value="Genomic_DNA"/>
</dbReference>
<evidence type="ECO:0000256" key="7">
    <source>
        <dbReference type="PROSITE-ProRule" id="PRU10141"/>
    </source>
</evidence>
<reference evidence="11 12" key="1">
    <citation type="journal article" date="2014" name="BMC Genomics">
        <title>Comparative genomics of the major fungal agents of human and animal Sporotrichosis: Sporothrix schenckii and Sporothrix brasiliensis.</title>
        <authorList>
            <person name="Teixeira M.M."/>
            <person name="de Almeida L.G."/>
            <person name="Kubitschek-Barreira P."/>
            <person name="Alves F.L."/>
            <person name="Kioshima E.S."/>
            <person name="Abadio A.K."/>
            <person name="Fernandes L."/>
            <person name="Derengowski L.S."/>
            <person name="Ferreira K.S."/>
            <person name="Souza R.C."/>
            <person name="Ruiz J.C."/>
            <person name="de Andrade N.C."/>
            <person name="Paes H.C."/>
            <person name="Nicola A.M."/>
            <person name="Albuquerque P."/>
            <person name="Gerber A.L."/>
            <person name="Martins V.P."/>
            <person name="Peconick L.D."/>
            <person name="Neto A.V."/>
            <person name="Chaucanez C.B."/>
            <person name="Silva P.A."/>
            <person name="Cunha O.L."/>
            <person name="de Oliveira F.F."/>
            <person name="dos Santos T.C."/>
            <person name="Barros A.L."/>
            <person name="Soares M.A."/>
            <person name="de Oliveira L.M."/>
            <person name="Marini M.M."/>
            <person name="Villalobos-Duno H."/>
            <person name="Cunha M.M."/>
            <person name="de Hoog S."/>
            <person name="da Silveira J.F."/>
            <person name="Henrissat B."/>
            <person name="Nino-Vega G.A."/>
            <person name="Cisalpino P.S."/>
            <person name="Mora-Montes H.M."/>
            <person name="Almeida S.R."/>
            <person name="Stajich J.E."/>
            <person name="Lopes-Bezerra L.M."/>
            <person name="Vasconcelos A.T."/>
            <person name="Felipe M.S."/>
        </authorList>
    </citation>
    <scope>NUCLEOTIDE SEQUENCE [LARGE SCALE GENOMIC DNA]</scope>
    <source>
        <strain evidence="11 12">1099-18</strain>
    </source>
</reference>
<dbReference type="InterPro" id="IPR000719">
    <property type="entry name" value="Prot_kinase_dom"/>
</dbReference>
<dbReference type="SUPFAM" id="SSF56112">
    <property type="entry name" value="Protein kinase-like (PK-like)"/>
    <property type="match status" value="1"/>
</dbReference>
<dbReference type="GO" id="GO:0005737">
    <property type="term" value="C:cytoplasm"/>
    <property type="evidence" value="ECO:0007669"/>
    <property type="project" value="TreeGrafter"/>
</dbReference>
<evidence type="ECO:0000256" key="4">
    <source>
        <dbReference type="ARBA" id="ARBA00022777"/>
    </source>
</evidence>
<dbReference type="KEGG" id="ssck:SPSK_03062"/>
<feature type="compositionally biased region" description="Basic and acidic residues" evidence="8">
    <location>
        <begin position="791"/>
        <end position="811"/>
    </location>
</feature>
<dbReference type="Proteomes" id="UP000033710">
    <property type="component" value="Unassembled WGS sequence"/>
</dbReference>
<keyword evidence="2" id="KW-0808">Transferase</keyword>
<accession>A0A0F2LXF2</accession>
<feature type="compositionally biased region" description="Acidic residues" evidence="8">
    <location>
        <begin position="590"/>
        <end position="604"/>
    </location>
</feature>
<feature type="region of interest" description="Disordered" evidence="8">
    <location>
        <begin position="519"/>
        <end position="671"/>
    </location>
</feature>
<dbReference type="PROSITE" id="PS00107">
    <property type="entry name" value="PROTEIN_KINASE_ATP"/>
    <property type="match status" value="1"/>
</dbReference>
<evidence type="ECO:0000256" key="2">
    <source>
        <dbReference type="ARBA" id="ARBA00022679"/>
    </source>
</evidence>
<evidence type="ECO:0000256" key="5">
    <source>
        <dbReference type="ARBA" id="ARBA00022840"/>
    </source>
</evidence>
<evidence type="ECO:0000259" key="9">
    <source>
        <dbReference type="PROSITE" id="PS50006"/>
    </source>
</evidence>
<dbReference type="PROSITE" id="PS50006">
    <property type="entry name" value="FHA_DOMAIN"/>
    <property type="match status" value="1"/>
</dbReference>
<dbReference type="PANTHER" id="PTHR11042">
    <property type="entry name" value="EUKARYOTIC TRANSLATION INITIATION FACTOR 2-ALPHA KINASE EIF2-ALPHA KINASE -RELATED"/>
    <property type="match status" value="1"/>
</dbReference>
<feature type="compositionally biased region" description="Polar residues" evidence="8">
    <location>
        <begin position="657"/>
        <end position="671"/>
    </location>
</feature>
<evidence type="ECO:0000313" key="11">
    <source>
        <dbReference type="EMBL" id="KJR82142.1"/>
    </source>
</evidence>
<dbReference type="SUPFAM" id="SSF49879">
    <property type="entry name" value="SMAD/FHA domain"/>
    <property type="match status" value="1"/>
</dbReference>
<dbReference type="InterPro" id="IPR008271">
    <property type="entry name" value="Ser/Thr_kinase_AS"/>
</dbReference>
<dbReference type="RefSeq" id="XP_016584818.1">
    <property type="nucleotide sequence ID" value="XM_016729905.1"/>
</dbReference>
<keyword evidence="4" id="KW-0418">Kinase</keyword>
<feature type="compositionally biased region" description="Low complexity" evidence="8">
    <location>
        <begin position="626"/>
        <end position="643"/>
    </location>
</feature>
<feature type="domain" description="Protein kinase" evidence="10">
    <location>
        <begin position="205"/>
        <end position="457"/>
    </location>
</feature>
<keyword evidence="3 7" id="KW-0547">Nucleotide-binding</keyword>
<reference evidence="11 12" key="2">
    <citation type="journal article" date="2015" name="Eukaryot. Cell">
        <title>Asexual propagation of a virulent clone complex in a human and feline outbreak of sporotrichosis.</title>
        <authorList>
            <person name="Teixeira Mde M."/>
            <person name="Rodrigues A.M."/>
            <person name="Tsui C.K."/>
            <person name="de Almeida L.G."/>
            <person name="Van Diepeningen A.D."/>
            <person name="van den Ende B.G."/>
            <person name="Fernandes G.F."/>
            <person name="Kano R."/>
            <person name="Hamelin R.C."/>
            <person name="Lopes-Bezerra L.M."/>
            <person name="Vasconcelos A.T."/>
            <person name="de Hoog S."/>
            <person name="de Camargo Z.P."/>
            <person name="Felipe M.S."/>
        </authorList>
    </citation>
    <scope>NUCLEOTIDE SEQUENCE [LARGE SCALE GENOMIC DNA]</scope>
    <source>
        <strain evidence="11 12">1099-18</strain>
    </source>
</reference>
<evidence type="ECO:0000256" key="6">
    <source>
        <dbReference type="ARBA" id="ARBA00037982"/>
    </source>
</evidence>
<dbReference type="InterPro" id="IPR017441">
    <property type="entry name" value="Protein_kinase_ATP_BS"/>
</dbReference>
<feature type="region of interest" description="Disordered" evidence="8">
    <location>
        <begin position="787"/>
        <end position="813"/>
    </location>
</feature>
<feature type="region of interest" description="Disordered" evidence="8">
    <location>
        <begin position="466"/>
        <end position="490"/>
    </location>
</feature>
<comment type="similarity">
    <text evidence="6">Belongs to the protein kinase superfamily. Ser/Thr protein kinase family. GCN2 subfamily.</text>
</comment>
<dbReference type="AlphaFoldDB" id="A0A0F2LXF2"/>
<evidence type="ECO:0000313" key="12">
    <source>
        <dbReference type="Proteomes" id="UP000033710"/>
    </source>
</evidence>
<evidence type="ECO:0000256" key="3">
    <source>
        <dbReference type="ARBA" id="ARBA00022741"/>
    </source>
</evidence>
<dbReference type="InterPro" id="IPR050339">
    <property type="entry name" value="CC_SR_Kinase"/>
</dbReference>
<dbReference type="InterPro" id="IPR008984">
    <property type="entry name" value="SMAD_FHA_dom_sf"/>
</dbReference>
<dbReference type="InterPro" id="IPR011009">
    <property type="entry name" value="Kinase-like_dom_sf"/>
</dbReference>
<dbReference type="Pfam" id="PF00498">
    <property type="entry name" value="FHA"/>
    <property type="match status" value="1"/>
</dbReference>
<dbReference type="SMART" id="SM00240">
    <property type="entry name" value="FHA"/>
    <property type="match status" value="1"/>
</dbReference>
<dbReference type="SMART" id="SM00220">
    <property type="entry name" value="S_TKc"/>
    <property type="match status" value="1"/>
</dbReference>
<keyword evidence="5 7" id="KW-0067">ATP-binding</keyword>
<proteinExistence type="inferred from homology"/>
<comment type="caution">
    <text evidence="11">The sequence shown here is derived from an EMBL/GenBank/DDBJ whole genome shotgun (WGS) entry which is preliminary data.</text>
</comment>
<dbReference type="PROSITE" id="PS00108">
    <property type="entry name" value="PROTEIN_KINASE_ST"/>
    <property type="match status" value="1"/>
</dbReference>
<dbReference type="VEuPathDB" id="FungiDB:SPSK_03062"/>
<organism evidence="11 12">
    <name type="scientific">Sporothrix schenckii 1099-18</name>
    <dbReference type="NCBI Taxonomy" id="1397361"/>
    <lineage>
        <taxon>Eukaryota</taxon>
        <taxon>Fungi</taxon>
        <taxon>Dikarya</taxon>
        <taxon>Ascomycota</taxon>
        <taxon>Pezizomycotina</taxon>
        <taxon>Sordariomycetes</taxon>
        <taxon>Sordariomycetidae</taxon>
        <taxon>Ophiostomatales</taxon>
        <taxon>Ophiostomataceae</taxon>
        <taxon>Sporothrix</taxon>
    </lineage>
</organism>
<feature type="binding site" evidence="7">
    <location>
        <position position="234"/>
    </location>
    <ligand>
        <name>ATP</name>
        <dbReference type="ChEBI" id="CHEBI:30616"/>
    </ligand>
</feature>
<evidence type="ECO:0000256" key="8">
    <source>
        <dbReference type="SAM" id="MobiDB-lite"/>
    </source>
</evidence>
<dbReference type="Pfam" id="PF00069">
    <property type="entry name" value="Pkinase"/>
    <property type="match status" value="1"/>
</dbReference>
<feature type="compositionally biased region" description="Basic and acidic residues" evidence="8">
    <location>
        <begin position="644"/>
        <end position="656"/>
    </location>
</feature>
<dbReference type="PROSITE" id="PS50011">
    <property type="entry name" value="PROTEIN_KINASE_DOM"/>
    <property type="match status" value="1"/>
</dbReference>
<gene>
    <name evidence="11" type="ORF">SPSK_03062</name>
</gene>
<dbReference type="OrthoDB" id="10252171at2759"/>
<dbReference type="Gene3D" id="2.60.200.20">
    <property type="match status" value="1"/>
</dbReference>
<dbReference type="Gene3D" id="1.10.510.10">
    <property type="entry name" value="Transferase(Phosphotransferase) domain 1"/>
    <property type="match status" value="1"/>
</dbReference>
<feature type="domain" description="FHA" evidence="9">
    <location>
        <begin position="79"/>
        <end position="130"/>
    </location>
</feature>
<comment type="similarity">
    <text evidence="1">Belongs to the protein kinase superfamily. CAMK Ser/Thr protein kinase family. CHEK2 subfamily.</text>
</comment>
<evidence type="ECO:0000259" key="10">
    <source>
        <dbReference type="PROSITE" id="PS50011"/>
    </source>
</evidence>
<feature type="compositionally biased region" description="Polar residues" evidence="8">
    <location>
        <begin position="519"/>
        <end position="530"/>
    </location>
</feature>
<dbReference type="InterPro" id="IPR000253">
    <property type="entry name" value="FHA_dom"/>
</dbReference>
<protein>
    <submittedName>
        <fullName evidence="11">Uncharacterized protein</fullName>
    </submittedName>
</protein>
<evidence type="ECO:0000256" key="1">
    <source>
        <dbReference type="ARBA" id="ARBA00005575"/>
    </source>
</evidence>
<dbReference type="GO" id="GO:0005524">
    <property type="term" value="F:ATP binding"/>
    <property type="evidence" value="ECO:0007669"/>
    <property type="project" value="UniProtKB-UniRule"/>
</dbReference>
<name>A0A0F2LXF2_SPOSC</name>
<dbReference type="GO" id="GO:0004672">
    <property type="term" value="F:protein kinase activity"/>
    <property type="evidence" value="ECO:0007669"/>
    <property type="project" value="InterPro"/>
</dbReference>
<dbReference type="CDD" id="cd00060">
    <property type="entry name" value="FHA"/>
    <property type="match status" value="1"/>
</dbReference>
<dbReference type="GO" id="GO:0005634">
    <property type="term" value="C:nucleus"/>
    <property type="evidence" value="ECO:0007669"/>
    <property type="project" value="TreeGrafter"/>
</dbReference>